<feature type="compositionally biased region" description="Low complexity" evidence="2">
    <location>
        <begin position="187"/>
        <end position="197"/>
    </location>
</feature>
<feature type="compositionally biased region" description="Basic and acidic residues" evidence="2">
    <location>
        <begin position="228"/>
        <end position="243"/>
    </location>
</feature>
<feature type="compositionally biased region" description="Acidic residues" evidence="2">
    <location>
        <begin position="407"/>
        <end position="421"/>
    </location>
</feature>
<evidence type="ECO:0000259" key="3">
    <source>
        <dbReference type="PROSITE" id="PS50102"/>
    </source>
</evidence>
<gene>
    <name evidence="4" type="ORF">CYFA0S_01e17634g</name>
</gene>
<dbReference type="InterPro" id="IPR000504">
    <property type="entry name" value="RRM_dom"/>
</dbReference>
<accession>A0A061AJP1</accession>
<dbReference type="OrthoDB" id="48651at2759"/>
<dbReference type="PhylomeDB" id="A0A061AJP1"/>
<dbReference type="InterPro" id="IPR035979">
    <property type="entry name" value="RBD_domain_sf"/>
</dbReference>
<organism evidence="4">
    <name type="scientific">Cyberlindnera fabianii</name>
    <name type="common">Yeast</name>
    <name type="synonym">Hansenula fabianii</name>
    <dbReference type="NCBI Taxonomy" id="36022"/>
    <lineage>
        <taxon>Eukaryota</taxon>
        <taxon>Fungi</taxon>
        <taxon>Dikarya</taxon>
        <taxon>Ascomycota</taxon>
        <taxon>Saccharomycotina</taxon>
        <taxon>Saccharomycetes</taxon>
        <taxon>Phaffomycetales</taxon>
        <taxon>Phaffomycetaceae</taxon>
        <taxon>Cyberlindnera</taxon>
    </lineage>
</organism>
<dbReference type="PROSITE" id="PS50102">
    <property type="entry name" value="RRM"/>
    <property type="match status" value="1"/>
</dbReference>
<evidence type="ECO:0000256" key="2">
    <source>
        <dbReference type="SAM" id="MobiDB-lite"/>
    </source>
</evidence>
<proteinExistence type="predicted"/>
<feature type="compositionally biased region" description="Basic and acidic residues" evidence="2">
    <location>
        <begin position="172"/>
        <end position="181"/>
    </location>
</feature>
<feature type="compositionally biased region" description="Basic and acidic residues" evidence="2">
    <location>
        <begin position="291"/>
        <end position="309"/>
    </location>
</feature>
<feature type="compositionally biased region" description="Basic and acidic residues" evidence="2">
    <location>
        <begin position="258"/>
        <end position="276"/>
    </location>
</feature>
<sequence length="431" mass="47488">MPPKQKAVKMDLSTFLNDESLGGSWADDDVDFNAIQIPSKGGNFGATGIPSGGANPKDPAFGGNDRFGGAPRREYQEYPVPDAPPFRARINNLPWDVSEADVAEYVEASLEAPGAIERISAPKDMADPSRLKGFAFVTLSTKEQLEKIITFSGQEMNGRRVYIAVAAPDKEGGFRGSRFEDDNLDWGSARGSGFASRGGDRGDREDRPKREEPNLDWGSARGSGFVSREPREPREPRPKKEEPNLDWGSARGSGFAAREPREPREPRDGSGKKEEPNLDWSSARGSGFAAREPREPREPREARPKKEEPNLDWSSARGSGFTAREPREPREHTERKPKKEEPSLDWGAARSGAAQPLKSKAHTKNEPETWARGQPLPARSSGNRNTTQKQEAPKPVAKKSAFAVLAGDDDDEEEEDDEQEELVEKTQNLSV</sequence>
<feature type="domain" description="RRM" evidence="3">
    <location>
        <begin position="86"/>
        <end position="168"/>
    </location>
</feature>
<dbReference type="SMART" id="SM00360">
    <property type="entry name" value="RRM"/>
    <property type="match status" value="1"/>
</dbReference>
<reference evidence="4" key="1">
    <citation type="journal article" date="2014" name="Genome Announc.">
        <title>Genome sequence of the yeast Cyberlindnera fabianii (Hansenula fabianii).</title>
        <authorList>
            <person name="Freel K.C."/>
            <person name="Sarilar V."/>
            <person name="Neuveglise C."/>
            <person name="Devillers H."/>
            <person name="Friedrich A."/>
            <person name="Schacherer J."/>
        </authorList>
    </citation>
    <scope>NUCLEOTIDE SEQUENCE</scope>
    <source>
        <strain evidence="4">YJS4271</strain>
    </source>
</reference>
<feature type="region of interest" description="Disordered" evidence="2">
    <location>
        <begin position="41"/>
        <end position="83"/>
    </location>
</feature>
<dbReference type="InterPro" id="IPR012677">
    <property type="entry name" value="Nucleotide-bd_a/b_plait_sf"/>
</dbReference>
<dbReference type="Gene3D" id="3.30.70.330">
    <property type="match status" value="1"/>
</dbReference>
<feature type="compositionally biased region" description="Basic and acidic residues" evidence="2">
    <location>
        <begin position="198"/>
        <end position="213"/>
    </location>
</feature>
<dbReference type="AlphaFoldDB" id="A0A061AJP1"/>
<dbReference type="VEuPathDB" id="FungiDB:BON22_1601"/>
<dbReference type="SUPFAM" id="SSF54928">
    <property type="entry name" value="RNA-binding domain, RBD"/>
    <property type="match status" value="1"/>
</dbReference>
<name>A0A061AJP1_CYBFA</name>
<dbReference type="Pfam" id="PF00076">
    <property type="entry name" value="RRM_1"/>
    <property type="match status" value="1"/>
</dbReference>
<feature type="region of interest" description="Disordered" evidence="2">
    <location>
        <begin position="172"/>
        <end position="431"/>
    </location>
</feature>
<protein>
    <submittedName>
        <fullName evidence="4">CYFA0S01e17634g1_1</fullName>
    </submittedName>
</protein>
<evidence type="ECO:0000313" key="4">
    <source>
        <dbReference type="EMBL" id="CDR37807.1"/>
    </source>
</evidence>
<dbReference type="GO" id="GO:0003723">
    <property type="term" value="F:RNA binding"/>
    <property type="evidence" value="ECO:0007669"/>
    <property type="project" value="UniProtKB-UniRule"/>
</dbReference>
<feature type="compositionally biased region" description="Polar residues" evidence="2">
    <location>
        <begin position="380"/>
        <end position="390"/>
    </location>
</feature>
<dbReference type="EMBL" id="LK052886">
    <property type="protein sequence ID" value="CDR37807.1"/>
    <property type="molecule type" value="Genomic_DNA"/>
</dbReference>
<keyword evidence="1" id="KW-0694">RNA-binding</keyword>
<feature type="compositionally biased region" description="Basic and acidic residues" evidence="2">
    <location>
        <begin position="324"/>
        <end position="342"/>
    </location>
</feature>
<evidence type="ECO:0000256" key="1">
    <source>
        <dbReference type="PROSITE-ProRule" id="PRU00176"/>
    </source>
</evidence>